<reference evidence="7" key="1">
    <citation type="journal article" date="2023" name="Science">
        <title>Elucidation of the pathway for biosynthesis of saponin adjuvants from the soapbark tree.</title>
        <authorList>
            <person name="Reed J."/>
            <person name="Orme A."/>
            <person name="El-Demerdash A."/>
            <person name="Owen C."/>
            <person name="Martin L.B.B."/>
            <person name="Misra R.C."/>
            <person name="Kikuchi S."/>
            <person name="Rejzek M."/>
            <person name="Martin A.C."/>
            <person name="Harkess A."/>
            <person name="Leebens-Mack J."/>
            <person name="Louveau T."/>
            <person name="Stephenson M.J."/>
            <person name="Osbourn A."/>
        </authorList>
    </citation>
    <scope>NUCLEOTIDE SEQUENCE</scope>
    <source>
        <strain evidence="7">S10</strain>
    </source>
</reference>
<dbReference type="Gene3D" id="3.30.40.10">
    <property type="entry name" value="Zinc/RING finger domain, C3HC4 (zinc finger)"/>
    <property type="match status" value="1"/>
</dbReference>
<evidence type="ECO:0000256" key="3">
    <source>
        <dbReference type="ARBA" id="ARBA00022833"/>
    </source>
</evidence>
<dbReference type="SUPFAM" id="SSF57850">
    <property type="entry name" value="RING/U-box"/>
    <property type="match status" value="1"/>
</dbReference>
<gene>
    <name evidence="7" type="ORF">O6P43_027798</name>
</gene>
<sequence length="196" mass="22169">MDHYRKAWIQFFTMWFVVGNLWIFRGHSSASDAPKLYRLCVVLLTIGYFGLALIFVHLCATICCCLPCSIGEDLPQTREATLESINAMPTYKFKLKKNDVNEQFNTGIEEGGVFAAGTEKERAISREDAVCCICLANYADGDELRELPCCHVFHGECVNKWLKMSTYCPLCRSVVSKRLGVSTLATHSIQHWIEDI</sequence>
<keyword evidence="1" id="KW-0479">Metal-binding</keyword>
<dbReference type="KEGG" id="qsa:O6P43_027798"/>
<dbReference type="PROSITE" id="PS50089">
    <property type="entry name" value="ZF_RING_2"/>
    <property type="match status" value="1"/>
</dbReference>
<keyword evidence="2 4" id="KW-0863">Zinc-finger</keyword>
<accession>A0AAD7L5N9</accession>
<dbReference type="Pfam" id="PF13639">
    <property type="entry name" value="zf-RING_2"/>
    <property type="match status" value="1"/>
</dbReference>
<dbReference type="InterPro" id="IPR011016">
    <property type="entry name" value="Znf_RING-CH"/>
</dbReference>
<feature type="transmembrane region" description="Helical" evidence="5">
    <location>
        <begin position="36"/>
        <end position="58"/>
    </location>
</feature>
<feature type="domain" description="RING-type" evidence="6">
    <location>
        <begin position="131"/>
        <end position="172"/>
    </location>
</feature>
<keyword evidence="3" id="KW-0862">Zinc</keyword>
<protein>
    <submittedName>
        <fullName evidence="7">RING/U-box superfamily protein</fullName>
    </submittedName>
</protein>
<proteinExistence type="predicted"/>
<name>A0AAD7L5N9_QUISA</name>
<dbReference type="GO" id="GO:0008270">
    <property type="term" value="F:zinc ion binding"/>
    <property type="evidence" value="ECO:0007669"/>
    <property type="project" value="UniProtKB-KW"/>
</dbReference>
<evidence type="ECO:0000259" key="6">
    <source>
        <dbReference type="PROSITE" id="PS50089"/>
    </source>
</evidence>
<comment type="caution">
    <text evidence="7">The sequence shown here is derived from an EMBL/GenBank/DDBJ whole genome shotgun (WGS) entry which is preliminary data.</text>
</comment>
<dbReference type="AlphaFoldDB" id="A0AAD7L5N9"/>
<dbReference type="InterPro" id="IPR001841">
    <property type="entry name" value="Znf_RING"/>
</dbReference>
<feature type="transmembrane region" description="Helical" evidence="5">
    <location>
        <begin position="6"/>
        <end position="24"/>
    </location>
</feature>
<dbReference type="PANTHER" id="PTHR46225">
    <property type="entry name" value="C3H4 TYPE ZINC FINGER PROTEIN"/>
    <property type="match status" value="1"/>
</dbReference>
<evidence type="ECO:0000256" key="2">
    <source>
        <dbReference type="ARBA" id="ARBA00022771"/>
    </source>
</evidence>
<dbReference type="SMART" id="SM00184">
    <property type="entry name" value="RING"/>
    <property type="match status" value="1"/>
</dbReference>
<evidence type="ECO:0000313" key="7">
    <source>
        <dbReference type="EMBL" id="KAJ7951804.1"/>
    </source>
</evidence>
<keyword evidence="5" id="KW-0472">Membrane</keyword>
<dbReference type="InterPro" id="IPR013083">
    <property type="entry name" value="Znf_RING/FYVE/PHD"/>
</dbReference>
<keyword evidence="5" id="KW-0812">Transmembrane</keyword>
<evidence type="ECO:0000256" key="5">
    <source>
        <dbReference type="SAM" id="Phobius"/>
    </source>
</evidence>
<evidence type="ECO:0000313" key="8">
    <source>
        <dbReference type="Proteomes" id="UP001163823"/>
    </source>
</evidence>
<keyword evidence="8" id="KW-1185">Reference proteome</keyword>
<evidence type="ECO:0000256" key="4">
    <source>
        <dbReference type="PROSITE-ProRule" id="PRU00175"/>
    </source>
</evidence>
<dbReference type="EMBL" id="JARAOO010000011">
    <property type="protein sequence ID" value="KAJ7951804.1"/>
    <property type="molecule type" value="Genomic_DNA"/>
</dbReference>
<evidence type="ECO:0000256" key="1">
    <source>
        <dbReference type="ARBA" id="ARBA00022723"/>
    </source>
</evidence>
<dbReference type="SMART" id="SM00744">
    <property type="entry name" value="RINGv"/>
    <property type="match status" value="1"/>
</dbReference>
<keyword evidence="5" id="KW-1133">Transmembrane helix</keyword>
<organism evidence="7 8">
    <name type="scientific">Quillaja saponaria</name>
    <name type="common">Soap bark tree</name>
    <dbReference type="NCBI Taxonomy" id="32244"/>
    <lineage>
        <taxon>Eukaryota</taxon>
        <taxon>Viridiplantae</taxon>
        <taxon>Streptophyta</taxon>
        <taxon>Embryophyta</taxon>
        <taxon>Tracheophyta</taxon>
        <taxon>Spermatophyta</taxon>
        <taxon>Magnoliopsida</taxon>
        <taxon>eudicotyledons</taxon>
        <taxon>Gunneridae</taxon>
        <taxon>Pentapetalae</taxon>
        <taxon>rosids</taxon>
        <taxon>fabids</taxon>
        <taxon>Fabales</taxon>
        <taxon>Quillajaceae</taxon>
        <taxon>Quillaja</taxon>
    </lineage>
</organism>
<dbReference type="PANTHER" id="PTHR46225:SF19">
    <property type="entry name" value="RING-TYPE DOMAIN-CONTAINING PROTEIN"/>
    <property type="match status" value="1"/>
</dbReference>
<dbReference type="Proteomes" id="UP001163823">
    <property type="component" value="Chromosome 11"/>
</dbReference>